<name>A0A4Q1KSQ9_9FLAO</name>
<dbReference type="OrthoDB" id="1133641at2"/>
<sequence>MKKILLLTVLSVFMFVGCDTDDDRLIYNGDDIAYFDTATGTFLVTADNPSFMIKVLTTTLSTSDKSYNVVVYVDDAEGVPTPAGVEAVLASTTVTIPAGEYFGMITVNGNFEAALESGSRLSLRLEDGSGKVAGFKNTYALDVFKLCESDLAGVYNVTTTYGFHDFLPDYNPNTVEGVVISSEGGNVYSVTDFSGGLYSTGPYATAYGTGAADNSLVFSDVCGNITWSGQTDPWGDINMNGVNSVDSATGVITISWFCTGYGENGVSVYTPQ</sequence>
<keyword evidence="2" id="KW-1185">Reference proteome</keyword>
<dbReference type="EMBL" id="SBKQ01000005">
    <property type="protein sequence ID" value="RXR33117.1"/>
    <property type="molecule type" value="Genomic_DNA"/>
</dbReference>
<comment type="caution">
    <text evidence="1">The sequence shown here is derived from an EMBL/GenBank/DDBJ whole genome shotgun (WGS) entry which is preliminary data.</text>
</comment>
<reference evidence="2" key="1">
    <citation type="submission" date="2019-01" db="EMBL/GenBank/DDBJ databases">
        <title>Cytophagaceae bacterium strain CAR-16.</title>
        <authorList>
            <person name="Chen W.-M."/>
        </authorList>
    </citation>
    <scope>NUCLEOTIDE SEQUENCE [LARGE SCALE GENOMIC DNA]</scope>
    <source>
        <strain evidence="2">ICH-30</strain>
    </source>
</reference>
<accession>A0A4Q1KSQ9</accession>
<evidence type="ECO:0000313" key="2">
    <source>
        <dbReference type="Proteomes" id="UP000289734"/>
    </source>
</evidence>
<dbReference type="PROSITE" id="PS51257">
    <property type="entry name" value="PROKAR_LIPOPROTEIN"/>
    <property type="match status" value="1"/>
</dbReference>
<gene>
    <name evidence="1" type="ORF">EQG68_06415</name>
</gene>
<evidence type="ECO:0000313" key="1">
    <source>
        <dbReference type="EMBL" id="RXR33117.1"/>
    </source>
</evidence>
<organism evidence="1 2">
    <name type="scientific">Flavobacterium piscinae</name>
    <dbReference type="NCBI Taxonomy" id="2506424"/>
    <lineage>
        <taxon>Bacteria</taxon>
        <taxon>Pseudomonadati</taxon>
        <taxon>Bacteroidota</taxon>
        <taxon>Flavobacteriia</taxon>
        <taxon>Flavobacteriales</taxon>
        <taxon>Flavobacteriaceae</taxon>
        <taxon>Flavobacterium</taxon>
    </lineage>
</organism>
<protein>
    <submittedName>
        <fullName evidence="1">Uncharacterized protein</fullName>
    </submittedName>
</protein>
<dbReference type="AlphaFoldDB" id="A0A4Q1KSQ9"/>
<dbReference type="Proteomes" id="UP000289734">
    <property type="component" value="Unassembled WGS sequence"/>
</dbReference>
<dbReference type="RefSeq" id="WP_129463961.1">
    <property type="nucleotide sequence ID" value="NZ_SBKQ01000005.1"/>
</dbReference>
<proteinExistence type="predicted"/>